<feature type="region of interest" description="Disordered" evidence="2">
    <location>
        <begin position="65"/>
        <end position="87"/>
    </location>
</feature>
<dbReference type="VEuPathDB" id="VectorBase:CSON011595"/>
<dbReference type="EMBL" id="UFQS01003417">
    <property type="protein sequence ID" value="SSX15622.1"/>
    <property type="molecule type" value="Genomic_DNA"/>
</dbReference>
<dbReference type="AlphaFoldDB" id="A0A336N1Z8"/>
<dbReference type="InterPro" id="IPR001878">
    <property type="entry name" value="Znf_CCHC"/>
</dbReference>
<dbReference type="EMBL" id="UFQT01003417">
    <property type="protein sequence ID" value="SSX34983.1"/>
    <property type="molecule type" value="Genomic_DNA"/>
</dbReference>
<feature type="region of interest" description="Disordered" evidence="2">
    <location>
        <begin position="154"/>
        <end position="191"/>
    </location>
</feature>
<keyword evidence="1" id="KW-0862">Zinc</keyword>
<feature type="region of interest" description="Disordered" evidence="2">
    <location>
        <begin position="315"/>
        <end position="339"/>
    </location>
</feature>
<evidence type="ECO:0000313" key="5">
    <source>
        <dbReference type="EMBL" id="SSX34983.1"/>
    </source>
</evidence>
<evidence type="ECO:0000259" key="3">
    <source>
        <dbReference type="PROSITE" id="PS50158"/>
    </source>
</evidence>
<accession>A0A336N1Z8</accession>
<dbReference type="GO" id="GO:0008270">
    <property type="term" value="F:zinc ion binding"/>
    <property type="evidence" value="ECO:0007669"/>
    <property type="project" value="UniProtKB-KW"/>
</dbReference>
<dbReference type="GO" id="GO:0003676">
    <property type="term" value="F:nucleic acid binding"/>
    <property type="evidence" value="ECO:0007669"/>
    <property type="project" value="InterPro"/>
</dbReference>
<reference evidence="5" key="2">
    <citation type="submission" date="2018-07" db="EMBL/GenBank/DDBJ databases">
        <authorList>
            <person name="Quirk P.G."/>
            <person name="Krulwich T.A."/>
        </authorList>
    </citation>
    <scope>NUCLEOTIDE SEQUENCE</scope>
</reference>
<dbReference type="PROSITE" id="PS50158">
    <property type="entry name" value="ZF_CCHC"/>
    <property type="match status" value="2"/>
</dbReference>
<dbReference type="SUPFAM" id="SSF57756">
    <property type="entry name" value="Retrovirus zinc finger-like domains"/>
    <property type="match status" value="1"/>
</dbReference>
<feature type="compositionally biased region" description="Basic and acidic residues" evidence="2">
    <location>
        <begin position="326"/>
        <end position="339"/>
    </location>
</feature>
<sequence>EDVNQFIDQINGVKLIYKLDDDQMLKLALEKIEGRALDWLHENPTVMTHGLNDLLRGLLTQFSKKSSNDDNQHCGPVPPSAPSAPSKIDVCSEEEIQVQPGIYPNMNSIQYQFDQIRLEPPPSYDSILRETVNVFPENFQATAPVIGTAPNLSQTKSEVVDRKSISNNNNKMRQKRRNKKRDTVQPTPVTPIPALMDIKLPENTPKSVDTGTKPKIICDFCKTIGHETNKCLLNASKNSQFNEKIVNGVKCAYCKAEGHLLKDCPIIPPCKKCNEKGHRTKDCSKLKENSNENSELEGIVKKEEKPAIICSYCKKEGHMGNGSSNEKNKSDSPKNEITEVQKKCIKTFTGDAS</sequence>
<dbReference type="Pfam" id="PF00098">
    <property type="entry name" value="zf-CCHC"/>
    <property type="match status" value="1"/>
</dbReference>
<name>A0A336N1Z8_CULSO</name>
<feature type="domain" description="CCHC-type" evidence="3">
    <location>
        <begin position="270"/>
        <end position="285"/>
    </location>
</feature>
<protein>
    <submittedName>
        <fullName evidence="5">CSON008893 protein</fullName>
    </submittedName>
</protein>
<reference evidence="4" key="1">
    <citation type="submission" date="2018-04" db="EMBL/GenBank/DDBJ databases">
        <authorList>
            <person name="Go L.Y."/>
            <person name="Mitchell J.A."/>
        </authorList>
    </citation>
    <scope>NUCLEOTIDE SEQUENCE</scope>
    <source>
        <tissue evidence="4">Whole organism</tissue>
    </source>
</reference>
<keyword evidence="1" id="KW-0479">Metal-binding</keyword>
<dbReference type="Gene3D" id="4.10.60.10">
    <property type="entry name" value="Zinc finger, CCHC-type"/>
    <property type="match status" value="2"/>
</dbReference>
<keyword evidence="1" id="KW-0863">Zinc-finger</keyword>
<feature type="domain" description="CCHC-type" evidence="3">
    <location>
        <begin position="250"/>
        <end position="265"/>
    </location>
</feature>
<evidence type="ECO:0000256" key="1">
    <source>
        <dbReference type="PROSITE-ProRule" id="PRU00047"/>
    </source>
</evidence>
<dbReference type="InterPro" id="IPR036875">
    <property type="entry name" value="Znf_CCHC_sf"/>
</dbReference>
<evidence type="ECO:0000256" key="2">
    <source>
        <dbReference type="SAM" id="MobiDB-lite"/>
    </source>
</evidence>
<organism evidence="5">
    <name type="scientific">Culicoides sonorensis</name>
    <name type="common">Biting midge</name>
    <dbReference type="NCBI Taxonomy" id="179676"/>
    <lineage>
        <taxon>Eukaryota</taxon>
        <taxon>Metazoa</taxon>
        <taxon>Ecdysozoa</taxon>
        <taxon>Arthropoda</taxon>
        <taxon>Hexapoda</taxon>
        <taxon>Insecta</taxon>
        <taxon>Pterygota</taxon>
        <taxon>Neoptera</taxon>
        <taxon>Endopterygota</taxon>
        <taxon>Diptera</taxon>
        <taxon>Nematocera</taxon>
        <taxon>Chironomoidea</taxon>
        <taxon>Ceratopogonidae</taxon>
        <taxon>Ceratopogoninae</taxon>
        <taxon>Culicoides</taxon>
        <taxon>Monoculicoides</taxon>
    </lineage>
</organism>
<proteinExistence type="predicted"/>
<evidence type="ECO:0000313" key="4">
    <source>
        <dbReference type="EMBL" id="SSX15622.1"/>
    </source>
</evidence>
<dbReference type="SMART" id="SM00343">
    <property type="entry name" value="ZnF_C2HC"/>
    <property type="match status" value="3"/>
</dbReference>
<gene>
    <name evidence="5" type="primary">CSON008893</name>
</gene>
<dbReference type="VEuPathDB" id="VectorBase:CSON008893"/>